<evidence type="ECO:0000256" key="4">
    <source>
        <dbReference type="RuleBase" id="RU364147"/>
    </source>
</evidence>
<name>A0A8T2UGM5_CERRI</name>
<dbReference type="AlphaFoldDB" id="A0A8T2UGM5"/>
<keyword evidence="4" id="KW-0010">Activator</keyword>
<keyword evidence="3 4" id="KW-0539">Nucleus</keyword>
<dbReference type="Pfam" id="PF10280">
    <property type="entry name" value="Med11"/>
    <property type="match status" value="1"/>
</dbReference>
<comment type="subcellular location">
    <subcellularLocation>
        <location evidence="1 4">Nucleus</location>
    </subcellularLocation>
</comment>
<comment type="caution">
    <text evidence="5">The sequence shown here is derived from an EMBL/GenBank/DDBJ whole genome shotgun (WGS) entry which is preliminary data.</text>
</comment>
<dbReference type="GO" id="GO:0016592">
    <property type="term" value="C:mediator complex"/>
    <property type="evidence" value="ECO:0007669"/>
    <property type="project" value="InterPro"/>
</dbReference>
<evidence type="ECO:0000313" key="5">
    <source>
        <dbReference type="EMBL" id="KAH7433006.1"/>
    </source>
</evidence>
<dbReference type="OMA" id="KLDCVIG"/>
<dbReference type="EMBL" id="CM035412">
    <property type="protein sequence ID" value="KAH7433006.1"/>
    <property type="molecule type" value="Genomic_DNA"/>
</dbReference>
<reference evidence="5" key="1">
    <citation type="submission" date="2021-08" db="EMBL/GenBank/DDBJ databases">
        <title>WGS assembly of Ceratopteris richardii.</title>
        <authorList>
            <person name="Marchant D.B."/>
            <person name="Chen G."/>
            <person name="Jenkins J."/>
            <person name="Shu S."/>
            <person name="Leebens-Mack J."/>
            <person name="Grimwood J."/>
            <person name="Schmutz J."/>
            <person name="Soltis P."/>
            <person name="Soltis D."/>
            <person name="Chen Z.-H."/>
        </authorList>
    </citation>
    <scope>NUCLEOTIDE SEQUENCE</scope>
    <source>
        <strain evidence="5">Whitten #5841</strain>
        <tissue evidence="5">Leaf</tissue>
    </source>
</reference>
<evidence type="ECO:0000256" key="3">
    <source>
        <dbReference type="ARBA" id="ARBA00023242"/>
    </source>
</evidence>
<dbReference type="GO" id="GO:0003712">
    <property type="term" value="F:transcription coregulator activity"/>
    <property type="evidence" value="ECO:0007669"/>
    <property type="project" value="InterPro"/>
</dbReference>
<evidence type="ECO:0000256" key="2">
    <source>
        <dbReference type="ARBA" id="ARBA00008186"/>
    </source>
</evidence>
<protein>
    <recommendedName>
        <fullName evidence="4">Mediator of RNA polymerase II transcription subunit 11</fullName>
    </recommendedName>
    <alternativeName>
        <fullName evidence="4">Mediator complex subunit 11</fullName>
    </alternativeName>
</protein>
<keyword evidence="4" id="KW-0804">Transcription</keyword>
<keyword evidence="4" id="KW-0805">Transcription regulation</keyword>
<dbReference type="Proteomes" id="UP000825935">
    <property type="component" value="Chromosome 7"/>
</dbReference>
<gene>
    <name evidence="4" type="primary">MED11</name>
    <name evidence="5" type="ORF">KP509_07G050100</name>
</gene>
<dbReference type="OrthoDB" id="5418434at2759"/>
<dbReference type="GO" id="GO:0006357">
    <property type="term" value="P:regulation of transcription by RNA polymerase II"/>
    <property type="evidence" value="ECO:0007669"/>
    <property type="project" value="InterPro"/>
</dbReference>
<dbReference type="PANTHER" id="PTHR22890">
    <property type="entry name" value="MEDIATOR OF RNA POLYMERASE II TRANSCRIPTION SUBUNIT 11"/>
    <property type="match status" value="1"/>
</dbReference>
<proteinExistence type="inferred from homology"/>
<dbReference type="InterPro" id="IPR019404">
    <property type="entry name" value="Mediator_Med11"/>
</dbReference>
<dbReference type="Gene3D" id="1.10.287.3490">
    <property type="match status" value="1"/>
</dbReference>
<evidence type="ECO:0000256" key="1">
    <source>
        <dbReference type="ARBA" id="ARBA00004123"/>
    </source>
</evidence>
<comment type="function">
    <text evidence="4">Component of the Mediator complex, a coactivator involved in the regulated transcription of nearly all RNA polymerase II-dependent genes. Mediator functions as a bridge to convey information from gene-specific regulatory proteins to the basal RNA polymerase II transcription machinery. Mediator is recruited to promoters by direct interactions with regulatory proteins and serves as a scaffold for the assembly of a functional pre-initiation complex with RNA polymerase II and the general transcription factors.</text>
</comment>
<evidence type="ECO:0000313" key="6">
    <source>
        <dbReference type="Proteomes" id="UP000825935"/>
    </source>
</evidence>
<accession>A0A8T2UGM5</accession>
<organism evidence="5 6">
    <name type="scientific">Ceratopteris richardii</name>
    <name type="common">Triangle waterfern</name>
    <dbReference type="NCBI Taxonomy" id="49495"/>
    <lineage>
        <taxon>Eukaryota</taxon>
        <taxon>Viridiplantae</taxon>
        <taxon>Streptophyta</taxon>
        <taxon>Embryophyta</taxon>
        <taxon>Tracheophyta</taxon>
        <taxon>Polypodiopsida</taxon>
        <taxon>Polypodiidae</taxon>
        <taxon>Polypodiales</taxon>
        <taxon>Pteridineae</taxon>
        <taxon>Pteridaceae</taxon>
        <taxon>Parkerioideae</taxon>
        <taxon>Ceratopteris</taxon>
    </lineage>
</organism>
<comment type="subunit">
    <text evidence="4">Component of the Mediator complex.</text>
</comment>
<sequence length="118" mass="13067">MANAINTTAASQSTSLQRLCHVEKKIVHAVSLAGNVMDELANSAGPRPDMVATQCQEFMQCVKDIQFTLREEIKGMCDYRAYENCDYVARMSAEINTQKLVCAISQIETMLKVIQSSS</sequence>
<comment type="similarity">
    <text evidence="2 4">Belongs to the Mediator complex subunit 11 family.</text>
</comment>
<keyword evidence="6" id="KW-1185">Reference proteome</keyword>